<name>A0A8S0SXQ8_OLEEU</name>
<proteinExistence type="predicted"/>
<evidence type="ECO:0000313" key="2">
    <source>
        <dbReference type="Proteomes" id="UP000594638"/>
    </source>
</evidence>
<accession>A0A8S0SXQ8</accession>
<gene>
    <name evidence="1" type="ORF">OLEA9_A053662</name>
</gene>
<reference evidence="1 2" key="1">
    <citation type="submission" date="2019-12" db="EMBL/GenBank/DDBJ databases">
        <authorList>
            <person name="Alioto T."/>
            <person name="Alioto T."/>
            <person name="Gomez Garrido J."/>
        </authorList>
    </citation>
    <scope>NUCLEOTIDE SEQUENCE [LARGE SCALE GENOMIC DNA]</scope>
</reference>
<sequence length="54" mass="6012">MKLKHLNIRKQTILFLSLSLSLARSLCISSNILIQIGTVAQRSSDASIENSRQN</sequence>
<keyword evidence="2" id="KW-1185">Reference proteome</keyword>
<dbReference type="AlphaFoldDB" id="A0A8S0SXQ8"/>
<comment type="caution">
    <text evidence="1">The sequence shown here is derived from an EMBL/GenBank/DDBJ whole genome shotgun (WGS) entry which is preliminary data.</text>
</comment>
<dbReference type="Gramene" id="OE9A053662T1">
    <property type="protein sequence ID" value="OE9A053662C1"/>
    <property type="gene ID" value="OE9A053662"/>
</dbReference>
<dbReference type="Proteomes" id="UP000594638">
    <property type="component" value="Unassembled WGS sequence"/>
</dbReference>
<organism evidence="1 2">
    <name type="scientific">Olea europaea subsp. europaea</name>
    <dbReference type="NCBI Taxonomy" id="158383"/>
    <lineage>
        <taxon>Eukaryota</taxon>
        <taxon>Viridiplantae</taxon>
        <taxon>Streptophyta</taxon>
        <taxon>Embryophyta</taxon>
        <taxon>Tracheophyta</taxon>
        <taxon>Spermatophyta</taxon>
        <taxon>Magnoliopsida</taxon>
        <taxon>eudicotyledons</taxon>
        <taxon>Gunneridae</taxon>
        <taxon>Pentapetalae</taxon>
        <taxon>asterids</taxon>
        <taxon>lamiids</taxon>
        <taxon>Lamiales</taxon>
        <taxon>Oleaceae</taxon>
        <taxon>Oleeae</taxon>
        <taxon>Olea</taxon>
    </lineage>
</organism>
<evidence type="ECO:0000313" key="1">
    <source>
        <dbReference type="EMBL" id="CAA2997039.1"/>
    </source>
</evidence>
<dbReference type="EMBL" id="CACTIH010005540">
    <property type="protein sequence ID" value="CAA2997039.1"/>
    <property type="molecule type" value="Genomic_DNA"/>
</dbReference>
<protein>
    <submittedName>
        <fullName evidence="1">Uncharacterized protein</fullName>
    </submittedName>
</protein>